<evidence type="ECO:0000313" key="2">
    <source>
        <dbReference type="Proteomes" id="UP000504638"/>
    </source>
</evidence>
<evidence type="ECO:0000313" key="1">
    <source>
        <dbReference type="EMBL" id="KAF1812539.1"/>
    </source>
</evidence>
<protein>
    <submittedName>
        <fullName evidence="1 3">Uncharacterized protein</fullName>
    </submittedName>
</protein>
<evidence type="ECO:0000313" key="3">
    <source>
        <dbReference type="RefSeq" id="XP_033534170.1"/>
    </source>
</evidence>
<dbReference type="RefSeq" id="XP_033534170.1">
    <property type="nucleotide sequence ID" value="XM_033679442.1"/>
</dbReference>
<sequence length="113" mass="12326">MDDEVTPHHIASRPPLLGFFLDLHDTRRYDGAALDHRLSAFTNERPHLGSDLATVGSRARHDGLDAASSVATQLSMVRLALENGSRRWVPEGFDMAVYSHTACMRAEGIGGVV</sequence>
<reference evidence="3" key="3">
    <citation type="submission" date="2025-04" db="UniProtKB">
        <authorList>
            <consortium name="RefSeq"/>
        </authorList>
    </citation>
    <scope>IDENTIFICATION</scope>
    <source>
        <strain evidence="3">CBS 781.70</strain>
    </source>
</reference>
<organism evidence="1">
    <name type="scientific">Eremomyces bilateralis CBS 781.70</name>
    <dbReference type="NCBI Taxonomy" id="1392243"/>
    <lineage>
        <taxon>Eukaryota</taxon>
        <taxon>Fungi</taxon>
        <taxon>Dikarya</taxon>
        <taxon>Ascomycota</taxon>
        <taxon>Pezizomycotina</taxon>
        <taxon>Dothideomycetes</taxon>
        <taxon>Dothideomycetes incertae sedis</taxon>
        <taxon>Eremomycetales</taxon>
        <taxon>Eremomycetaceae</taxon>
        <taxon>Eremomyces</taxon>
    </lineage>
</organism>
<dbReference type="Proteomes" id="UP000504638">
    <property type="component" value="Unplaced"/>
</dbReference>
<dbReference type="EMBL" id="ML975157">
    <property type="protein sequence ID" value="KAF1812539.1"/>
    <property type="molecule type" value="Genomic_DNA"/>
</dbReference>
<dbReference type="AlphaFoldDB" id="A0A6G1G3Z0"/>
<reference evidence="3" key="2">
    <citation type="submission" date="2020-04" db="EMBL/GenBank/DDBJ databases">
        <authorList>
            <consortium name="NCBI Genome Project"/>
        </authorList>
    </citation>
    <scope>NUCLEOTIDE SEQUENCE</scope>
    <source>
        <strain evidence="3">CBS 781.70</strain>
    </source>
</reference>
<reference evidence="1 3" key="1">
    <citation type="submission" date="2020-01" db="EMBL/GenBank/DDBJ databases">
        <authorList>
            <consortium name="DOE Joint Genome Institute"/>
            <person name="Haridas S."/>
            <person name="Albert R."/>
            <person name="Binder M."/>
            <person name="Bloem J."/>
            <person name="Labutti K."/>
            <person name="Salamov A."/>
            <person name="Andreopoulos B."/>
            <person name="Baker S.E."/>
            <person name="Barry K."/>
            <person name="Bills G."/>
            <person name="Bluhm B.H."/>
            <person name="Cannon C."/>
            <person name="Castanera R."/>
            <person name="Culley D.E."/>
            <person name="Daum C."/>
            <person name="Ezra D."/>
            <person name="Gonzalez J.B."/>
            <person name="Henrissat B."/>
            <person name="Kuo A."/>
            <person name="Liang C."/>
            <person name="Lipzen A."/>
            <person name="Lutzoni F."/>
            <person name="Magnuson J."/>
            <person name="Mondo S."/>
            <person name="Nolan M."/>
            <person name="Ohm R."/>
            <person name="Pangilinan J."/>
            <person name="Park H.-J."/>
            <person name="Ramirez L."/>
            <person name="Alfaro M."/>
            <person name="Sun H."/>
            <person name="Tritt A."/>
            <person name="Yoshinaga Y."/>
            <person name="Zwiers L.-H."/>
            <person name="Turgeon B.G."/>
            <person name="Goodwin S.B."/>
            <person name="Spatafora J.W."/>
            <person name="Crous P.W."/>
            <person name="Grigoriev I.V."/>
        </authorList>
    </citation>
    <scope>NUCLEOTIDE SEQUENCE</scope>
    <source>
        <strain evidence="1 3">CBS 781.70</strain>
    </source>
</reference>
<name>A0A6G1G3Z0_9PEZI</name>
<keyword evidence="2" id="KW-1185">Reference proteome</keyword>
<proteinExistence type="predicted"/>
<accession>A0A6G1G3Z0</accession>
<dbReference type="GeneID" id="54420012"/>
<gene>
    <name evidence="1 3" type="ORF">P152DRAFT_458376</name>
</gene>